<proteinExistence type="inferred from homology"/>
<feature type="compositionally biased region" description="Polar residues" evidence="8">
    <location>
        <begin position="484"/>
        <end position="500"/>
    </location>
</feature>
<keyword evidence="7" id="KW-0449">Lipoprotein</keyword>
<feature type="compositionally biased region" description="Polar residues" evidence="8">
    <location>
        <begin position="546"/>
        <end position="561"/>
    </location>
</feature>
<evidence type="ECO:0000313" key="10">
    <source>
        <dbReference type="Proteomes" id="UP000288216"/>
    </source>
</evidence>
<feature type="compositionally biased region" description="Basic and acidic residues" evidence="8">
    <location>
        <begin position="502"/>
        <end position="520"/>
    </location>
</feature>
<feature type="compositionally biased region" description="Basic and acidic residues" evidence="8">
    <location>
        <begin position="421"/>
        <end position="440"/>
    </location>
</feature>
<comment type="subcellular location">
    <subcellularLocation>
        <location evidence="1">Cell membrane</location>
        <topology evidence="1">Lipid-anchor</topology>
    </subcellularLocation>
</comment>
<evidence type="ECO:0000256" key="4">
    <source>
        <dbReference type="ARBA" id="ARBA00022707"/>
    </source>
</evidence>
<feature type="compositionally biased region" description="Basic and acidic residues" evidence="8">
    <location>
        <begin position="173"/>
        <end position="189"/>
    </location>
</feature>
<comment type="caution">
    <text evidence="9">The sequence shown here is derived from an EMBL/GenBank/DDBJ whole genome shotgun (WGS) entry which is preliminary data.</text>
</comment>
<evidence type="ECO:0000313" key="9">
    <source>
        <dbReference type="EMBL" id="GCB66984.1"/>
    </source>
</evidence>
<comment type="similarity">
    <text evidence="2">Belongs to the raftlin family.</text>
</comment>
<dbReference type="GO" id="GO:0005886">
    <property type="term" value="C:plasma membrane"/>
    <property type="evidence" value="ECO:0007669"/>
    <property type="project" value="UniProtKB-SubCell"/>
</dbReference>
<dbReference type="Proteomes" id="UP000288216">
    <property type="component" value="Unassembled WGS sequence"/>
</dbReference>
<evidence type="ECO:0000256" key="2">
    <source>
        <dbReference type="ARBA" id="ARBA00006390"/>
    </source>
</evidence>
<evidence type="ECO:0000256" key="7">
    <source>
        <dbReference type="ARBA" id="ARBA00023288"/>
    </source>
</evidence>
<keyword evidence="3" id="KW-1003">Cell membrane</keyword>
<evidence type="ECO:0000256" key="3">
    <source>
        <dbReference type="ARBA" id="ARBA00022475"/>
    </source>
</evidence>
<dbReference type="OrthoDB" id="9942562at2759"/>
<feature type="non-terminal residue" evidence="9">
    <location>
        <position position="1"/>
    </location>
</feature>
<accession>A0A401P1J8</accession>
<dbReference type="InterPro" id="IPR028169">
    <property type="entry name" value="Raftlin"/>
</dbReference>
<evidence type="ECO:0000256" key="1">
    <source>
        <dbReference type="ARBA" id="ARBA00004193"/>
    </source>
</evidence>
<feature type="compositionally biased region" description="Basic and acidic residues" evidence="8">
    <location>
        <begin position="390"/>
        <end position="408"/>
    </location>
</feature>
<feature type="compositionally biased region" description="Basic residues" evidence="8">
    <location>
        <begin position="379"/>
        <end position="389"/>
    </location>
</feature>
<protein>
    <recommendedName>
        <fullName evidence="11">Raftlin</fullName>
    </recommendedName>
</protein>
<sequence length="579" mass="63568">VQEGTRKGQRFVGLVQHQNSPADSSERRENPSAVNSPLRQNNSMKKERNAGQNVQNNTDRDKLAQNRETETTEQKAKQNTNQGGAPQSEGPTGQDPAKGDEQINGQPVAELTSQEHQNGERWVQNKNTANCETEGNVADKQDASSQAEALETQAADRLHAEVPAGEEQSLTASDRHNEVKQITESHEAAETTVVFEANDTKQGAPLRQGNPEGNGKENDVENEVFLLFNKSQENQRPYKYYTATIPLKICKKGQDINSIEANWLEHMTQHFTKGALLVDALICLRTPTDSVPKSVDGLLIFEGVSEENCESYDAIVVEQWTVINGVEVKTDYVPLLNSLAAYGWQLTCVLPTPIVKRDSEGNLATKQIVFLQRPSLPHKEKKKESKKRSTKDDKSSKQDKNCLKDKNGKGTVQVKNSTGDSDGKEKQEQNVTKNSDKENAENGISLKTDGNEKESVPAAESEQDYVCVTNAEMEKCAEVGGSAGDNTVSENVINEASGNNDICEKEDKKDEQAERDDEHQNGIINRSEDEASQTKTIAPANGEYVVTSQQLGSMPASTMVTKASKETDVPIPGNNQDCK</sequence>
<reference evidence="9 10" key="1">
    <citation type="journal article" date="2018" name="Nat. Ecol. Evol.">
        <title>Shark genomes provide insights into elasmobranch evolution and the origin of vertebrates.</title>
        <authorList>
            <person name="Hara Y"/>
            <person name="Yamaguchi K"/>
            <person name="Onimaru K"/>
            <person name="Kadota M"/>
            <person name="Koyanagi M"/>
            <person name="Keeley SD"/>
            <person name="Tatsumi K"/>
            <person name="Tanaka K"/>
            <person name="Motone F"/>
            <person name="Kageyama Y"/>
            <person name="Nozu R"/>
            <person name="Adachi N"/>
            <person name="Nishimura O"/>
            <person name="Nakagawa R"/>
            <person name="Tanegashima C"/>
            <person name="Kiyatake I"/>
            <person name="Matsumoto R"/>
            <person name="Murakumo K"/>
            <person name="Nishida K"/>
            <person name="Terakita A"/>
            <person name="Kuratani S"/>
            <person name="Sato K"/>
            <person name="Hyodo S Kuraku.S."/>
        </authorList>
    </citation>
    <scope>NUCLEOTIDE SEQUENCE [LARGE SCALE GENOMIC DNA]</scope>
</reference>
<keyword evidence="5" id="KW-0472">Membrane</keyword>
<keyword evidence="4" id="KW-0519">Myristate</keyword>
<feature type="region of interest" description="Disordered" evidence="8">
    <location>
        <begin position="480"/>
        <end position="579"/>
    </location>
</feature>
<feature type="compositionally biased region" description="Polar residues" evidence="8">
    <location>
        <begin position="77"/>
        <end position="91"/>
    </location>
</feature>
<dbReference type="EMBL" id="BFAA01002981">
    <property type="protein sequence ID" value="GCB66984.1"/>
    <property type="molecule type" value="Genomic_DNA"/>
</dbReference>
<dbReference type="OMA" id="EQWTVIN"/>
<feature type="region of interest" description="Disordered" evidence="8">
    <location>
        <begin position="374"/>
        <end position="465"/>
    </location>
</feature>
<gene>
    <name evidence="9" type="ORF">scyTo_0007976</name>
</gene>
<feature type="compositionally biased region" description="Polar residues" evidence="8">
    <location>
        <begin position="32"/>
        <end position="43"/>
    </location>
</feature>
<feature type="region of interest" description="Disordered" evidence="8">
    <location>
        <begin position="1"/>
        <end position="218"/>
    </location>
</feature>
<evidence type="ECO:0000256" key="8">
    <source>
        <dbReference type="SAM" id="MobiDB-lite"/>
    </source>
</evidence>
<feature type="compositionally biased region" description="Polar residues" evidence="8">
    <location>
        <begin position="124"/>
        <end position="133"/>
    </location>
</feature>
<keyword evidence="10" id="KW-1185">Reference proteome</keyword>
<evidence type="ECO:0000256" key="5">
    <source>
        <dbReference type="ARBA" id="ARBA00023136"/>
    </source>
</evidence>
<dbReference type="Pfam" id="PF15250">
    <property type="entry name" value="Raftlin"/>
    <property type="match status" value="1"/>
</dbReference>
<dbReference type="PANTHER" id="PTHR17601:SF3">
    <property type="entry name" value="RAFTLIN"/>
    <property type="match status" value="1"/>
</dbReference>
<keyword evidence="6" id="KW-0564">Palmitate</keyword>
<dbReference type="PANTHER" id="PTHR17601">
    <property type="entry name" value="RAFTLIN-RELATED"/>
    <property type="match status" value="1"/>
</dbReference>
<name>A0A401P1J8_SCYTO</name>
<feature type="compositionally biased region" description="Basic and acidic residues" evidence="8">
    <location>
        <begin position="58"/>
        <end position="76"/>
    </location>
</feature>
<organism evidence="9 10">
    <name type="scientific">Scyliorhinus torazame</name>
    <name type="common">Cloudy catshark</name>
    <name type="synonym">Catulus torazame</name>
    <dbReference type="NCBI Taxonomy" id="75743"/>
    <lineage>
        <taxon>Eukaryota</taxon>
        <taxon>Metazoa</taxon>
        <taxon>Chordata</taxon>
        <taxon>Craniata</taxon>
        <taxon>Vertebrata</taxon>
        <taxon>Chondrichthyes</taxon>
        <taxon>Elasmobranchii</taxon>
        <taxon>Galeomorphii</taxon>
        <taxon>Galeoidea</taxon>
        <taxon>Carcharhiniformes</taxon>
        <taxon>Scyliorhinidae</taxon>
        <taxon>Scyliorhinus</taxon>
    </lineage>
</organism>
<dbReference type="STRING" id="75743.A0A401P1J8"/>
<evidence type="ECO:0000256" key="6">
    <source>
        <dbReference type="ARBA" id="ARBA00023139"/>
    </source>
</evidence>
<dbReference type="AlphaFoldDB" id="A0A401P1J8"/>
<evidence type="ECO:0008006" key="11">
    <source>
        <dbReference type="Google" id="ProtNLM"/>
    </source>
</evidence>